<dbReference type="SUPFAM" id="SSF52540">
    <property type="entry name" value="P-loop containing nucleoside triphosphate hydrolases"/>
    <property type="match status" value="1"/>
</dbReference>
<sequence>MLKRIHISGYRSLLDLSCDLTEMTVISGENGVGKSNFYKALLLVKALAEGNFAQALANEGGMVSALWAGERKRHETKTISIRVEHSDFTYYAKIGLIPSSPTDPSFFKTDPDIKDEKVSIQLKNSQRTVAKRSGNQLMLSENTQGMEHFEFSLLSNESILSQVKDPSRYPFLCLVRSTILEWRFFHEFDTSQHSILRHPQVSYYSPFLNDDGSNLLGALQSIVESGNEYRLSEFFTRAFPDLQFSIEAEQNYFRLEVFRHDLSRPLTAIELSDGTLRFLCLLAALLSPHQPHLLVFNEPEMSLNSRIYPVLAQLLSESQAQLLVVSHDQKLAGHLSQAGASSIQLMLQSGATIHTEHAGSHKVWSFD</sequence>
<comment type="caution">
    <text evidence="2">The sequence shown here is derived from an EMBL/GenBank/DDBJ whole genome shotgun (WGS) entry which is preliminary data.</text>
</comment>
<dbReference type="InterPro" id="IPR027417">
    <property type="entry name" value="P-loop_NTPase"/>
</dbReference>
<dbReference type="InterPro" id="IPR014555">
    <property type="entry name" value="RecF-like"/>
</dbReference>
<gene>
    <name evidence="2" type="ORF">ACFSW8_07680</name>
</gene>
<dbReference type="EMBL" id="JBHUJB010000033">
    <property type="protein sequence ID" value="MFD2158772.1"/>
    <property type="molecule type" value="Genomic_DNA"/>
</dbReference>
<organism evidence="2 3">
    <name type="scientific">Rubritalea tangerina</name>
    <dbReference type="NCBI Taxonomy" id="430798"/>
    <lineage>
        <taxon>Bacteria</taxon>
        <taxon>Pseudomonadati</taxon>
        <taxon>Verrucomicrobiota</taxon>
        <taxon>Verrucomicrobiia</taxon>
        <taxon>Verrucomicrobiales</taxon>
        <taxon>Rubritaleaceae</taxon>
        <taxon>Rubritalea</taxon>
    </lineage>
</organism>
<dbReference type="Pfam" id="PF13304">
    <property type="entry name" value="AAA_21"/>
    <property type="match status" value="1"/>
</dbReference>
<feature type="domain" description="ATPase AAA-type core" evidence="1">
    <location>
        <begin position="23"/>
        <end position="330"/>
    </location>
</feature>
<reference evidence="3" key="1">
    <citation type="journal article" date="2019" name="Int. J. Syst. Evol. Microbiol.">
        <title>The Global Catalogue of Microorganisms (GCM) 10K type strain sequencing project: providing services to taxonomists for standard genome sequencing and annotation.</title>
        <authorList>
            <consortium name="The Broad Institute Genomics Platform"/>
            <consortium name="The Broad Institute Genome Sequencing Center for Infectious Disease"/>
            <person name="Wu L."/>
            <person name="Ma J."/>
        </authorList>
    </citation>
    <scope>NUCLEOTIDE SEQUENCE [LARGE SCALE GENOMIC DNA]</scope>
    <source>
        <strain evidence="3">CCUG 57942</strain>
    </source>
</reference>
<dbReference type="PANTHER" id="PTHR32182">
    <property type="entry name" value="DNA REPLICATION AND REPAIR PROTEIN RECF"/>
    <property type="match status" value="1"/>
</dbReference>
<dbReference type="InterPro" id="IPR003959">
    <property type="entry name" value="ATPase_AAA_core"/>
</dbReference>
<evidence type="ECO:0000313" key="2">
    <source>
        <dbReference type="EMBL" id="MFD2158772.1"/>
    </source>
</evidence>
<dbReference type="PANTHER" id="PTHR32182:SF25">
    <property type="entry name" value="SLR1056 PROTEIN"/>
    <property type="match status" value="1"/>
</dbReference>
<accession>A0ABW4ZAT5</accession>
<name>A0ABW4ZAT5_9BACT</name>
<protein>
    <submittedName>
        <fullName evidence="2">AAA family ATPase</fullName>
    </submittedName>
</protein>
<dbReference type="RefSeq" id="WP_377088215.1">
    <property type="nucleotide sequence ID" value="NZ_JBHSJL010000014.1"/>
</dbReference>
<evidence type="ECO:0000259" key="1">
    <source>
        <dbReference type="Pfam" id="PF13304"/>
    </source>
</evidence>
<evidence type="ECO:0000313" key="3">
    <source>
        <dbReference type="Proteomes" id="UP001597389"/>
    </source>
</evidence>
<dbReference type="Proteomes" id="UP001597389">
    <property type="component" value="Unassembled WGS sequence"/>
</dbReference>
<dbReference type="PIRSF" id="PIRSF029347">
    <property type="entry name" value="RecF"/>
    <property type="match status" value="1"/>
</dbReference>
<proteinExistence type="predicted"/>
<dbReference type="Gene3D" id="3.40.50.300">
    <property type="entry name" value="P-loop containing nucleotide triphosphate hydrolases"/>
    <property type="match status" value="2"/>
</dbReference>
<keyword evidence="3" id="KW-1185">Reference proteome</keyword>